<organism evidence="2 3">
    <name type="scientific">Lates japonicus</name>
    <name type="common">Japanese lates</name>
    <dbReference type="NCBI Taxonomy" id="270547"/>
    <lineage>
        <taxon>Eukaryota</taxon>
        <taxon>Metazoa</taxon>
        <taxon>Chordata</taxon>
        <taxon>Craniata</taxon>
        <taxon>Vertebrata</taxon>
        <taxon>Euteleostomi</taxon>
        <taxon>Actinopterygii</taxon>
        <taxon>Neopterygii</taxon>
        <taxon>Teleostei</taxon>
        <taxon>Neoteleostei</taxon>
        <taxon>Acanthomorphata</taxon>
        <taxon>Carangaria</taxon>
        <taxon>Carangaria incertae sedis</taxon>
        <taxon>Centropomidae</taxon>
        <taxon>Lates</taxon>
    </lineage>
</organism>
<proteinExistence type="predicted"/>
<keyword evidence="3" id="KW-1185">Reference proteome</keyword>
<evidence type="ECO:0000313" key="3">
    <source>
        <dbReference type="Proteomes" id="UP001279410"/>
    </source>
</evidence>
<dbReference type="EMBL" id="BRZM01000015">
    <property type="protein sequence ID" value="GLD53021.1"/>
    <property type="molecule type" value="Genomic_DNA"/>
</dbReference>
<feature type="compositionally biased region" description="Low complexity" evidence="1">
    <location>
        <begin position="132"/>
        <end position="148"/>
    </location>
</feature>
<evidence type="ECO:0000313" key="2">
    <source>
        <dbReference type="EMBL" id="GLD53021.1"/>
    </source>
</evidence>
<sequence>MKKTPRFLPAKMKVAFRRGPSGHLRQDPSDEDGSLKTPSTLINKVEEEERAGTFNPQGHSKDSLLSFLDFGNIVGFGARAKDPWRKMWESRADGYTAFILGVKCVKNSKMYNLQQYLLKQQRSESSPPPAETPTTSSTSTWTSGSLAKAKAPLPVPPQLLAIASQLGIQEQVSGEQELEAARKRGAEWKKVAEERAKRKSTVQLPAGHLCKFCHQPLKQGPDNHMLAPRLREVESFPSVNRA</sequence>
<comment type="caution">
    <text evidence="2">The sequence shown here is derived from an EMBL/GenBank/DDBJ whole genome shotgun (WGS) entry which is preliminary data.</text>
</comment>
<feature type="region of interest" description="Disordered" evidence="1">
    <location>
        <begin position="17"/>
        <end position="41"/>
    </location>
</feature>
<name>A0AAD3MFV9_LATJO</name>
<protein>
    <submittedName>
        <fullName evidence="2">Uncharacterized protein</fullName>
    </submittedName>
</protein>
<accession>A0AAD3MFV9</accession>
<gene>
    <name evidence="2" type="ORF">AKAME5_000583300</name>
</gene>
<evidence type="ECO:0000256" key="1">
    <source>
        <dbReference type="SAM" id="MobiDB-lite"/>
    </source>
</evidence>
<dbReference type="AlphaFoldDB" id="A0AAD3MFV9"/>
<dbReference type="Proteomes" id="UP001279410">
    <property type="component" value="Unassembled WGS sequence"/>
</dbReference>
<feature type="region of interest" description="Disordered" evidence="1">
    <location>
        <begin position="120"/>
        <end position="148"/>
    </location>
</feature>
<reference evidence="2" key="1">
    <citation type="submission" date="2022-08" db="EMBL/GenBank/DDBJ databases">
        <title>Genome sequencing of akame (Lates japonicus).</title>
        <authorList>
            <person name="Hashiguchi Y."/>
            <person name="Takahashi H."/>
        </authorList>
    </citation>
    <scope>NUCLEOTIDE SEQUENCE</scope>
    <source>
        <strain evidence="2">Kochi</strain>
    </source>
</reference>